<dbReference type="EMBL" id="JXKH01000005">
    <property type="protein sequence ID" value="OJG17984.1"/>
    <property type="molecule type" value="Genomic_DNA"/>
</dbReference>
<evidence type="ECO:0000313" key="2">
    <source>
        <dbReference type="EMBL" id="OJG17984.1"/>
    </source>
</evidence>
<evidence type="ECO:0000313" key="3">
    <source>
        <dbReference type="Proteomes" id="UP000181884"/>
    </source>
</evidence>
<dbReference type="Proteomes" id="UP000181884">
    <property type="component" value="Unassembled WGS sequence"/>
</dbReference>
<protein>
    <submittedName>
        <fullName evidence="2">Uncharacterized protein</fullName>
    </submittedName>
</protein>
<name>A0A1L8RE23_9ENTE</name>
<accession>A0A1L8RE23</accession>
<feature type="coiled-coil region" evidence="1">
    <location>
        <begin position="201"/>
        <end position="232"/>
    </location>
</feature>
<gene>
    <name evidence="2" type="ORF">RU97_GL002057</name>
</gene>
<dbReference type="STRING" id="214095.RU97_GL002057"/>
<proteinExistence type="predicted"/>
<organism evidence="2 3">
    <name type="scientific">Enterococcus canis</name>
    <dbReference type="NCBI Taxonomy" id="214095"/>
    <lineage>
        <taxon>Bacteria</taxon>
        <taxon>Bacillati</taxon>
        <taxon>Bacillota</taxon>
        <taxon>Bacilli</taxon>
        <taxon>Lactobacillales</taxon>
        <taxon>Enterococcaceae</taxon>
        <taxon>Enterococcus</taxon>
    </lineage>
</organism>
<keyword evidence="3" id="KW-1185">Reference proteome</keyword>
<dbReference type="RefSeq" id="WP_067393236.1">
    <property type="nucleotide sequence ID" value="NZ_JXKH01000005.1"/>
</dbReference>
<comment type="caution">
    <text evidence="2">The sequence shown here is derived from an EMBL/GenBank/DDBJ whole genome shotgun (WGS) entry which is preliminary data.</text>
</comment>
<keyword evidence="1" id="KW-0175">Coiled coil</keyword>
<reference evidence="2 3" key="1">
    <citation type="submission" date="2014-12" db="EMBL/GenBank/DDBJ databases">
        <title>Draft genome sequences of 29 type strains of Enterococci.</title>
        <authorList>
            <person name="Zhong Z."/>
            <person name="Sun Z."/>
            <person name="Liu W."/>
            <person name="Zhang W."/>
            <person name="Zhang H."/>
        </authorList>
    </citation>
    <scope>NUCLEOTIDE SEQUENCE [LARGE SCALE GENOMIC DNA]</scope>
    <source>
        <strain evidence="2 3">DSM 17029</strain>
    </source>
</reference>
<sequence>MKNIVDVFLHHSALPDLGEVRFCLDNEEVLTEIKALYERETGHKLSAVNTTAAEQTLKHIHIKKHFEIQIYHVQLHMDSLKELLNEMLPQFVWTGISEELEDDFATYYCEFIPVAIDGDKNPLLFNLEASVQQQGFIMSTLSHDLAQDLSKMISQEGSSEGIQIEYELDLEPEPETYEVIEAEPVDVAPQTSREDKDLIYLKESLKRERAAKERLRVAKEKLEIELSNAELSMLASGLDRFEQAEDLDEEDNYKTVKLDLMKYDELYRKARFIEHSWKMNRELVTISERMTIRKDEFIYERARVERVKKSVSEIELQSMMEQCHVINNRVTIRKGFLFFKPVVKMYRVDYEQLEKISAFFDIIQNENRLLESVIDQKPLND</sequence>
<dbReference type="AlphaFoldDB" id="A0A1L8RE23"/>
<evidence type="ECO:0000256" key="1">
    <source>
        <dbReference type="SAM" id="Coils"/>
    </source>
</evidence>